<keyword evidence="1" id="KW-1133">Transmembrane helix</keyword>
<keyword evidence="1" id="KW-0472">Membrane</keyword>
<dbReference type="InterPro" id="IPR003425">
    <property type="entry name" value="CCB3/YggT"/>
</dbReference>
<accession>A0A124E4Z8</accession>
<reference evidence="2 3" key="1">
    <citation type="journal article" date="2016" name="Genome Announc.">
        <title>Draft Genome Sequences of Five Rapidly Growing Mycobacterium Species, M. thermoresistibile, M. fortuitum subsp. acetamidolyticum, M. canariasense, M. brisbanense, and M. novocastrense.</title>
        <authorList>
            <person name="Katahira K."/>
            <person name="Ogura Y."/>
            <person name="Gotoh Y."/>
            <person name="Hayashi T."/>
        </authorList>
    </citation>
    <scope>NUCLEOTIDE SEQUENCE [LARGE SCALE GENOMIC DNA]</scope>
    <source>
        <strain evidence="2 3">JCM6368</strain>
    </source>
</reference>
<comment type="caution">
    <text evidence="2">The sequence shown here is derived from an EMBL/GenBank/DDBJ whole genome shotgun (WGS) entry which is preliminary data.</text>
</comment>
<feature type="transmembrane region" description="Helical" evidence="1">
    <location>
        <begin position="92"/>
        <end position="114"/>
    </location>
</feature>
<evidence type="ECO:0000313" key="3">
    <source>
        <dbReference type="Proteomes" id="UP000069705"/>
    </source>
</evidence>
<keyword evidence="1 2" id="KW-0812">Transmembrane</keyword>
<feature type="transmembrane region" description="Helical" evidence="1">
    <location>
        <begin position="20"/>
        <end position="47"/>
    </location>
</feature>
<sequence length="118" mass="13382">MWPTYGDLYPMSHNLGVVRSAQLSLFFEILGFALFVFWLLLIARVVVEFIRSFSRDWHPKGLTVVVLELIMTVTDPPVKLLRRLIPQLTIGAVRFDLSIMVLLLAAFIGMQLAFSAAM</sequence>
<proteinExistence type="predicted"/>
<dbReference type="EMBL" id="BCSZ01000051">
    <property type="protein sequence ID" value="GAT04705.1"/>
    <property type="molecule type" value="Genomic_DNA"/>
</dbReference>
<evidence type="ECO:0000256" key="1">
    <source>
        <dbReference type="SAM" id="Phobius"/>
    </source>
</evidence>
<organism evidence="2 3">
    <name type="scientific">Mycolicibacterium fortuitum subsp. acetamidolyticum</name>
    <dbReference type="NCBI Taxonomy" id="144550"/>
    <lineage>
        <taxon>Bacteria</taxon>
        <taxon>Bacillati</taxon>
        <taxon>Actinomycetota</taxon>
        <taxon>Actinomycetes</taxon>
        <taxon>Mycobacteriales</taxon>
        <taxon>Mycobacteriaceae</taxon>
        <taxon>Mycolicibacterium</taxon>
    </lineage>
</organism>
<name>A0A124E4Z8_MYCFO</name>
<gene>
    <name evidence="2" type="ORF">RMCFA_4816</name>
</gene>
<reference evidence="3" key="2">
    <citation type="submission" date="2016-02" db="EMBL/GenBank/DDBJ databases">
        <title>Draft genome sequence of five rapidly growing Mycobacterium species.</title>
        <authorList>
            <person name="Katahira K."/>
            <person name="Gotou Y."/>
            <person name="Iida K."/>
            <person name="Ogura Y."/>
            <person name="Hayashi T."/>
        </authorList>
    </citation>
    <scope>NUCLEOTIDE SEQUENCE [LARGE SCALE GENOMIC DNA]</scope>
    <source>
        <strain evidence="3">JCM6368</strain>
    </source>
</reference>
<dbReference type="Pfam" id="PF02325">
    <property type="entry name" value="CCB3_YggT"/>
    <property type="match status" value="1"/>
</dbReference>
<dbReference type="GO" id="GO:0016020">
    <property type="term" value="C:membrane"/>
    <property type="evidence" value="ECO:0007669"/>
    <property type="project" value="InterPro"/>
</dbReference>
<protein>
    <submittedName>
        <fullName evidence="2">Transmembrane protein</fullName>
    </submittedName>
</protein>
<evidence type="ECO:0000313" key="2">
    <source>
        <dbReference type="EMBL" id="GAT04705.1"/>
    </source>
</evidence>
<dbReference type="Proteomes" id="UP000069705">
    <property type="component" value="Unassembled WGS sequence"/>
</dbReference>
<dbReference type="AlphaFoldDB" id="A0A124E4Z8"/>